<protein>
    <submittedName>
        <fullName evidence="3">AMP-binding enzyme-domain-containing protein</fullName>
    </submittedName>
</protein>
<organism evidence="3 4">
    <name type="scientific">Tribonema minus</name>
    <dbReference type="NCBI Taxonomy" id="303371"/>
    <lineage>
        <taxon>Eukaryota</taxon>
        <taxon>Sar</taxon>
        <taxon>Stramenopiles</taxon>
        <taxon>Ochrophyta</taxon>
        <taxon>PX clade</taxon>
        <taxon>Xanthophyceae</taxon>
        <taxon>Tribonematales</taxon>
        <taxon>Tribonemataceae</taxon>
        <taxon>Tribonema</taxon>
    </lineage>
</organism>
<feature type="region of interest" description="Disordered" evidence="1">
    <location>
        <begin position="575"/>
        <end position="609"/>
    </location>
</feature>
<dbReference type="SUPFAM" id="SSF56801">
    <property type="entry name" value="Acetyl-CoA synthetase-like"/>
    <property type="match status" value="1"/>
</dbReference>
<dbReference type="OrthoDB" id="10253869at2759"/>
<dbReference type="Proteomes" id="UP000664859">
    <property type="component" value="Unassembled WGS sequence"/>
</dbReference>
<name>A0A835ZFH6_9STRA</name>
<dbReference type="Gene3D" id="3.40.50.12780">
    <property type="entry name" value="N-terminal domain of ligase-like"/>
    <property type="match status" value="1"/>
</dbReference>
<comment type="caution">
    <text evidence="3">The sequence shown here is derived from an EMBL/GenBank/DDBJ whole genome shotgun (WGS) entry which is preliminary data.</text>
</comment>
<feature type="compositionally biased region" description="Basic and acidic residues" evidence="1">
    <location>
        <begin position="108"/>
        <end position="120"/>
    </location>
</feature>
<evidence type="ECO:0000259" key="2">
    <source>
        <dbReference type="Pfam" id="PF00501"/>
    </source>
</evidence>
<dbReference type="InterPro" id="IPR000873">
    <property type="entry name" value="AMP-dep_synth/lig_dom"/>
</dbReference>
<feature type="domain" description="AMP-dependent synthetase/ligase" evidence="2">
    <location>
        <begin position="37"/>
        <end position="425"/>
    </location>
</feature>
<feature type="compositionally biased region" description="Gly residues" evidence="1">
    <location>
        <begin position="581"/>
        <end position="593"/>
    </location>
</feature>
<dbReference type="Pfam" id="PF00501">
    <property type="entry name" value="AMP-binding"/>
    <property type="match status" value="1"/>
</dbReference>
<accession>A0A835ZFH6</accession>
<sequence length="609" mass="63925">MIAVMQCCTWIPLACSIATRILQTWGTRDCVPPSGRHVALLVYPDGLDVLVALVACLKANVCAVPLQAPEPCKWAAATRRLNCIAKDCGAAVVLTTRALHATLKAAARNHEQQQQRRRGDASSSPSSTSSDWRELAGLRWHETDGSQALECVSGAGTARPAALPPLAEQQRRTAAAAAAQHPLAGVAYLQYAAEPSAAPLRGVMVTHAALRHNAALTASYGAGAQPAGARVSWLPHSDPVGLVAARLAAMCCGGAAALFSPADFYRRPLLWAELMTRYRAVATVAPPRAYERLAAHLNMLSSAAIAKFNFSALRHALALDAANEPRAVPGAVLRSLERCGLQRHVYRHGYALAEHVAMVSYCGRGSSSGGEDDGAAAVLRGRISRGQPRGGVDIRIVDAETLTEVAEGQEGEVWVNSPSICAGYYNQPPASRQAFEARMQGWQDGDPTYLRTGNVGFMREGELFLSGPTQDASDSDSAACHAHEACADVSSPHDLHEAAPALAPSHDGDVLDVEPALHAAAQLQSPPSKQSPPCSTLANNGAPWSSLTVDGPWALGIAHLHVRVLRKAQSGLGHLRTRLGSTGGGGSGGGGDGRQGKLGRRRSMSCPLA</sequence>
<evidence type="ECO:0000256" key="1">
    <source>
        <dbReference type="SAM" id="MobiDB-lite"/>
    </source>
</evidence>
<reference evidence="3" key="1">
    <citation type="submission" date="2021-02" db="EMBL/GenBank/DDBJ databases">
        <title>First Annotated Genome of the Yellow-green Alga Tribonema minus.</title>
        <authorList>
            <person name="Mahan K.M."/>
        </authorList>
    </citation>
    <scope>NUCLEOTIDE SEQUENCE</scope>
    <source>
        <strain evidence="3">UTEX B ZZ1240</strain>
    </source>
</reference>
<gene>
    <name evidence="3" type="ORF">JKP88DRAFT_243032</name>
</gene>
<proteinExistence type="predicted"/>
<evidence type="ECO:0000313" key="3">
    <source>
        <dbReference type="EMBL" id="KAG5190340.1"/>
    </source>
</evidence>
<keyword evidence="4" id="KW-1185">Reference proteome</keyword>
<dbReference type="PANTHER" id="PTHR22754">
    <property type="entry name" value="DISCO-INTERACTING PROTEIN 2 DIP2 -RELATED"/>
    <property type="match status" value="1"/>
</dbReference>
<evidence type="ECO:0000313" key="4">
    <source>
        <dbReference type="Proteomes" id="UP000664859"/>
    </source>
</evidence>
<feature type="region of interest" description="Disordered" evidence="1">
    <location>
        <begin position="106"/>
        <end position="132"/>
    </location>
</feature>
<dbReference type="InterPro" id="IPR042099">
    <property type="entry name" value="ANL_N_sf"/>
</dbReference>
<dbReference type="PANTHER" id="PTHR22754:SF32">
    <property type="entry name" value="DISCO-INTERACTING PROTEIN 2"/>
    <property type="match status" value="1"/>
</dbReference>
<dbReference type="EMBL" id="JAFCMP010000035">
    <property type="protein sequence ID" value="KAG5190340.1"/>
    <property type="molecule type" value="Genomic_DNA"/>
</dbReference>
<dbReference type="AlphaFoldDB" id="A0A835ZFH6"/>